<dbReference type="InterPro" id="IPR036097">
    <property type="entry name" value="HisK_dim/P_sf"/>
</dbReference>
<gene>
    <name evidence="13" type="ORF">M097_3613</name>
</gene>
<dbReference type="SUPFAM" id="SSF55874">
    <property type="entry name" value="ATPase domain of HSP90 chaperone/DNA topoisomerase II/histidine kinase"/>
    <property type="match status" value="1"/>
</dbReference>
<dbReference type="FunFam" id="3.30.565.10:FF:000006">
    <property type="entry name" value="Sensor histidine kinase WalK"/>
    <property type="match status" value="1"/>
</dbReference>
<keyword evidence="8" id="KW-0804">Transcription</keyword>
<dbReference type="InterPro" id="IPR011006">
    <property type="entry name" value="CheY-like_superfamily"/>
</dbReference>
<evidence type="ECO:0000256" key="3">
    <source>
        <dbReference type="ARBA" id="ARBA00022553"/>
    </source>
</evidence>
<dbReference type="Gene3D" id="2.60.40.10">
    <property type="entry name" value="Immunoglobulins"/>
    <property type="match status" value="1"/>
</dbReference>
<comment type="catalytic activity">
    <reaction evidence="1">
        <text>ATP + protein L-histidine = ADP + protein N-phospho-L-histidine.</text>
        <dbReference type="EC" id="2.7.13.3"/>
    </reaction>
</comment>
<dbReference type="PROSITE" id="PS01124">
    <property type="entry name" value="HTH_ARAC_FAMILY_2"/>
    <property type="match status" value="1"/>
</dbReference>
<dbReference type="Gene3D" id="3.30.565.10">
    <property type="entry name" value="Histidine kinase-like ATPase, C-terminal domain"/>
    <property type="match status" value="1"/>
</dbReference>
<keyword evidence="7" id="KW-0238">DNA-binding</keyword>
<dbReference type="InterPro" id="IPR011110">
    <property type="entry name" value="Reg_prop"/>
</dbReference>
<dbReference type="PANTHER" id="PTHR43547:SF2">
    <property type="entry name" value="HYBRID SIGNAL TRANSDUCTION HISTIDINE KINASE C"/>
    <property type="match status" value="1"/>
</dbReference>
<dbReference type="PROSITE" id="PS50109">
    <property type="entry name" value="HIS_KIN"/>
    <property type="match status" value="1"/>
</dbReference>
<keyword evidence="6" id="KW-0805">Transcription regulation</keyword>
<feature type="modified residue" description="4-aspartylphosphate" evidence="9">
    <location>
        <position position="1138"/>
    </location>
</feature>
<dbReference type="SMART" id="SM00342">
    <property type="entry name" value="HTH_ARAC"/>
    <property type="match status" value="1"/>
</dbReference>
<protein>
    <recommendedName>
        <fullName evidence="2">histidine kinase</fullName>
        <ecNumber evidence="2">2.7.13.3</ecNumber>
    </recommendedName>
</protein>
<dbReference type="Gene3D" id="1.10.287.130">
    <property type="match status" value="1"/>
</dbReference>
<evidence type="ECO:0000256" key="2">
    <source>
        <dbReference type="ARBA" id="ARBA00012438"/>
    </source>
</evidence>
<dbReference type="PROSITE" id="PS50110">
    <property type="entry name" value="RESPONSE_REGULATORY"/>
    <property type="match status" value="1"/>
</dbReference>
<evidence type="ECO:0000259" key="11">
    <source>
        <dbReference type="PROSITE" id="PS50109"/>
    </source>
</evidence>
<dbReference type="SMART" id="SM00388">
    <property type="entry name" value="HisKA"/>
    <property type="match status" value="1"/>
</dbReference>
<dbReference type="Pfam" id="PF07494">
    <property type="entry name" value="Reg_prop"/>
    <property type="match status" value="6"/>
</dbReference>
<proteinExistence type="predicted"/>
<evidence type="ECO:0000259" key="10">
    <source>
        <dbReference type="PROSITE" id="PS01124"/>
    </source>
</evidence>
<keyword evidence="4" id="KW-0808">Transferase</keyword>
<dbReference type="SUPFAM" id="SSF46689">
    <property type="entry name" value="Homeodomain-like"/>
    <property type="match status" value="1"/>
</dbReference>
<dbReference type="InterPro" id="IPR003661">
    <property type="entry name" value="HisK_dim/P_dom"/>
</dbReference>
<dbReference type="SUPFAM" id="SSF47384">
    <property type="entry name" value="Homodimeric domain of signal transducing histidine kinase"/>
    <property type="match status" value="1"/>
</dbReference>
<dbReference type="EC" id="2.7.13.3" evidence="2"/>
<dbReference type="Pfam" id="PF07495">
    <property type="entry name" value="Y_Y_Y"/>
    <property type="match status" value="1"/>
</dbReference>
<evidence type="ECO:0000256" key="9">
    <source>
        <dbReference type="PROSITE-ProRule" id="PRU00169"/>
    </source>
</evidence>
<dbReference type="Gene3D" id="2.130.10.10">
    <property type="entry name" value="YVTN repeat-like/Quinoprotein amine dehydrogenase"/>
    <property type="match status" value="2"/>
</dbReference>
<evidence type="ECO:0000256" key="1">
    <source>
        <dbReference type="ARBA" id="ARBA00000085"/>
    </source>
</evidence>
<dbReference type="SMART" id="SM00448">
    <property type="entry name" value="REC"/>
    <property type="match status" value="1"/>
</dbReference>
<reference evidence="13 14" key="1">
    <citation type="submission" date="2014-04" db="EMBL/GenBank/DDBJ databases">
        <authorList>
            <person name="Sears C."/>
            <person name="Carroll K."/>
            <person name="Sack B.R."/>
            <person name="Qadri F."/>
            <person name="Myers L.L."/>
            <person name="Chung G.-T."/>
            <person name="Escheverria P."/>
            <person name="Fraser C.M."/>
            <person name="Sadzewicz L."/>
            <person name="Shefchek K.A."/>
            <person name="Tallon L."/>
            <person name="Das S.P."/>
            <person name="Daugherty S."/>
            <person name="Mongodin E.F."/>
        </authorList>
    </citation>
    <scope>NUCLEOTIDE SEQUENCE [LARGE SCALE GENOMIC DNA]</scope>
    <source>
        <strain evidence="14">3775 SL(B) 10 (iv)</strain>
    </source>
</reference>
<evidence type="ECO:0000256" key="4">
    <source>
        <dbReference type="ARBA" id="ARBA00022679"/>
    </source>
</evidence>
<dbReference type="GO" id="GO:0003700">
    <property type="term" value="F:DNA-binding transcription factor activity"/>
    <property type="evidence" value="ECO:0007669"/>
    <property type="project" value="InterPro"/>
</dbReference>
<dbReference type="InterPro" id="IPR009057">
    <property type="entry name" value="Homeodomain-like_sf"/>
</dbReference>
<accession>A0A078QXU6</accession>
<dbReference type="InterPro" id="IPR005467">
    <property type="entry name" value="His_kinase_dom"/>
</dbReference>
<dbReference type="GO" id="GO:0000155">
    <property type="term" value="F:phosphorelay sensor kinase activity"/>
    <property type="evidence" value="ECO:0007669"/>
    <property type="project" value="InterPro"/>
</dbReference>
<dbReference type="InterPro" id="IPR018062">
    <property type="entry name" value="HTH_AraC-typ_CS"/>
</dbReference>
<feature type="domain" description="Response regulatory" evidence="12">
    <location>
        <begin position="1090"/>
        <end position="1205"/>
    </location>
</feature>
<dbReference type="InterPro" id="IPR013783">
    <property type="entry name" value="Ig-like_fold"/>
</dbReference>
<evidence type="ECO:0000256" key="5">
    <source>
        <dbReference type="ARBA" id="ARBA00022777"/>
    </source>
</evidence>
<dbReference type="CDD" id="cd17574">
    <property type="entry name" value="REC_OmpR"/>
    <property type="match status" value="1"/>
</dbReference>
<evidence type="ECO:0000259" key="12">
    <source>
        <dbReference type="PROSITE" id="PS50110"/>
    </source>
</evidence>
<dbReference type="PROSITE" id="PS00041">
    <property type="entry name" value="HTH_ARAC_FAMILY_1"/>
    <property type="match status" value="1"/>
</dbReference>
<evidence type="ECO:0000313" key="14">
    <source>
        <dbReference type="Proteomes" id="UP000028134"/>
    </source>
</evidence>
<dbReference type="InterPro" id="IPR004358">
    <property type="entry name" value="Sig_transdc_His_kin-like_C"/>
</dbReference>
<dbReference type="Pfam" id="PF12833">
    <property type="entry name" value="HTH_18"/>
    <property type="match status" value="1"/>
</dbReference>
<dbReference type="InterPro" id="IPR015943">
    <property type="entry name" value="WD40/YVTN_repeat-like_dom_sf"/>
</dbReference>
<keyword evidence="3 9" id="KW-0597">Phosphoprotein</keyword>
<sequence length="1344" mass="152456">MKNILVLLLLVLPECIWAQSYSVKKLGAMEGLSNNNVLSIAQDKQGYLWFATEEGLNKFDGVHFISYYKDIPDKLHITGNELNCLLDDPIDSILWIGTQRAGLNAYNYSNNTFTIYKHDPGDHNSLITDDVTSIKPASDGNLWITTYWNGIDYLDKKTGNFIHYNTETVPGLGSNNVWSVVDGGDGNLYVAHAFHGFSIISIKDKKAKNFRHNPNDPNSLPGDGVVCIYKDRNNNIWLGTSEGLALFNPESESFIHFKEAKGGKHVVFDIRQMDDNRLWLATEFGGIAVLDLTQRLFVSSEDVRFNYIKASNDEYGLSSSSVRCLFQDSFNNIWAGTWGGGINFLSRDSSLFNVYNYSPIPTAEKNLTDKMISTVCVDQDGVLWIGTNGGDINVFSKGKRVAIYGADDGDLNGNPVQASLCDTKGNLWFGLFNGGLCYYNRTQKYFRQVFSKDKALIDVRAIYEDDHHTIWIGTSEGVYKAGLDGQLFLEHYIENEQVRCLFKDEQGFLWVGTFGGGVLVYSPDFKMIKHFYTAEQFPSNTINSIYGDSKKRIWVATGEGLVCFPSPNNMKYQVFKRGDGLENAHIRAIMEDASGRIWCSTNKGISCYIAVKNSFYNYGRWDGVPIVGFMSGSVTHDYDGNIYFGSLNGLCRFNPEMVLAKREAPSAIMTGLRIFVPISERKSEEKMIELHGCPAVRLSYMQNNFSVTFNIQNYALADQVEYAYMLKGLENSWYTVTDPNNVTFRNIPPGNYCFQVKTRIRNQEWADEIASLDIRIDPPVWLTWWAKLFYILSGVSVLYFILHAYKKKLDMESLYELEKKNHEQEQELNNERLRFYTNITHELRTPLTLILGPLEDMQKSNSLSGKDSQKISVIHQSAIRLLNLINQILEFRKTETQNKKLCVSRDNLAALVHEIGLKYKELNRKPEIDFCLEIEQEDMSLFFDKEVVTIILDNLISNAIKYTEKGTITLGLHQVVRNNIHHTEISVSDTGFGIAPDALPHIFDRYYQEGSEHQASGTGIGLALVKNLVVLHEGEIRVESSLNVGSTFYVSLLTDNTYPHVLHADSTEKTSDEKDEKEENIEPVHSGKRILLIVEDNRDICDYIVESFSDDFEVRTAANGEQGLEQALGCIPDIIVSDIMMPVMNGIVMCRKLKEDLRTSHIPIILLTAKDSLQDKEEGYQVGADSYLTKPFSATLLHSRIHNLLESRKLLAERFNTNSILIDKRAAVTESMNKLDNEFLEKINKLIEDRLSSEKIDIGYLSDAMCMSNSTLYRKMKALTGLSTNEYIRKIKMQYAERLLLEGKYNISEVAFKVGINSTVYFRQCFKDEFGMAPSDYLKKIKPE</sequence>
<dbReference type="InterPro" id="IPR011123">
    <property type="entry name" value="Y_Y_Y"/>
</dbReference>
<dbReference type="SUPFAM" id="SSF52172">
    <property type="entry name" value="CheY-like"/>
    <property type="match status" value="1"/>
</dbReference>
<evidence type="ECO:0000313" key="13">
    <source>
        <dbReference type="EMBL" id="KDS27920.1"/>
    </source>
</evidence>
<dbReference type="InterPro" id="IPR036890">
    <property type="entry name" value="HATPase_C_sf"/>
</dbReference>
<dbReference type="CDD" id="cd00082">
    <property type="entry name" value="HisKA"/>
    <property type="match status" value="1"/>
</dbReference>
<dbReference type="Gene3D" id="1.10.10.60">
    <property type="entry name" value="Homeodomain-like"/>
    <property type="match status" value="2"/>
</dbReference>
<evidence type="ECO:0000256" key="8">
    <source>
        <dbReference type="ARBA" id="ARBA00023163"/>
    </source>
</evidence>
<dbReference type="Proteomes" id="UP000028134">
    <property type="component" value="Unassembled WGS sequence"/>
</dbReference>
<feature type="domain" description="HTH araC/xylS-type" evidence="10">
    <location>
        <begin position="1241"/>
        <end position="1340"/>
    </location>
</feature>
<dbReference type="SUPFAM" id="SSF50998">
    <property type="entry name" value="Quinoprotein alcohol dehydrogenase-like"/>
    <property type="match status" value="1"/>
</dbReference>
<feature type="domain" description="Histidine kinase" evidence="11">
    <location>
        <begin position="838"/>
        <end position="1056"/>
    </location>
</feature>
<dbReference type="Pfam" id="PF02518">
    <property type="entry name" value="HATPase_c"/>
    <property type="match status" value="1"/>
</dbReference>
<dbReference type="FunFam" id="1.10.287.130:FF:000034">
    <property type="entry name" value="Two-component system sensor histidine kinase/response regulator"/>
    <property type="match status" value="1"/>
</dbReference>
<dbReference type="Pfam" id="PF00072">
    <property type="entry name" value="Response_reg"/>
    <property type="match status" value="1"/>
</dbReference>
<dbReference type="InterPro" id="IPR001789">
    <property type="entry name" value="Sig_transdc_resp-reg_receiver"/>
</dbReference>
<comment type="caution">
    <text evidence="13">The sequence shown here is derived from an EMBL/GenBank/DDBJ whole genome shotgun (WGS) entry which is preliminary data.</text>
</comment>
<evidence type="ECO:0000256" key="6">
    <source>
        <dbReference type="ARBA" id="ARBA00023015"/>
    </source>
</evidence>
<dbReference type="SMART" id="SM00387">
    <property type="entry name" value="HATPase_c"/>
    <property type="match status" value="1"/>
</dbReference>
<dbReference type="InterPro" id="IPR011047">
    <property type="entry name" value="Quinoprotein_ADH-like_sf"/>
</dbReference>
<evidence type="ECO:0000256" key="7">
    <source>
        <dbReference type="ARBA" id="ARBA00023125"/>
    </source>
</evidence>
<dbReference type="RefSeq" id="WP_032946174.1">
    <property type="nucleotide sequence ID" value="NZ_JNHI01000028.1"/>
</dbReference>
<dbReference type="InterPro" id="IPR003594">
    <property type="entry name" value="HATPase_dom"/>
</dbReference>
<dbReference type="PANTHER" id="PTHR43547">
    <property type="entry name" value="TWO-COMPONENT HISTIDINE KINASE"/>
    <property type="match status" value="1"/>
</dbReference>
<dbReference type="Gene3D" id="3.40.50.2300">
    <property type="match status" value="1"/>
</dbReference>
<dbReference type="EMBL" id="JNHI01000028">
    <property type="protein sequence ID" value="KDS27920.1"/>
    <property type="molecule type" value="Genomic_DNA"/>
</dbReference>
<dbReference type="GO" id="GO:0043565">
    <property type="term" value="F:sequence-specific DNA binding"/>
    <property type="evidence" value="ECO:0007669"/>
    <property type="project" value="InterPro"/>
</dbReference>
<name>A0A078QXU6_PHOVU</name>
<dbReference type="PRINTS" id="PR00344">
    <property type="entry name" value="BCTRLSENSOR"/>
</dbReference>
<dbReference type="Pfam" id="PF00512">
    <property type="entry name" value="HisKA"/>
    <property type="match status" value="1"/>
</dbReference>
<dbReference type="PATRIC" id="fig|1339350.3.peg.3441"/>
<keyword evidence="5 13" id="KW-0418">Kinase</keyword>
<organism evidence="13 14">
    <name type="scientific">Phocaeicola vulgatus str. 3775 SL</name>
    <name type="common">B</name>
    <name type="synonym">iv</name>
    <dbReference type="NCBI Taxonomy" id="1339350"/>
    <lineage>
        <taxon>Bacteria</taxon>
        <taxon>Pseudomonadati</taxon>
        <taxon>Bacteroidota</taxon>
        <taxon>Bacteroidia</taxon>
        <taxon>Bacteroidales</taxon>
        <taxon>Bacteroidaceae</taxon>
        <taxon>Phocaeicola</taxon>
    </lineage>
</organism>
<dbReference type="InterPro" id="IPR018060">
    <property type="entry name" value="HTH_AraC"/>
</dbReference>